<evidence type="ECO:0000259" key="2">
    <source>
        <dbReference type="PROSITE" id="PS50006"/>
    </source>
</evidence>
<gene>
    <name evidence="3" type="ORF">A4R26_29720</name>
</gene>
<dbReference type="InterPro" id="IPR008984">
    <property type="entry name" value="SMAD_FHA_dom_sf"/>
</dbReference>
<reference evidence="4" key="1">
    <citation type="submission" date="2016-04" db="EMBL/GenBank/DDBJ databases">
        <authorList>
            <person name="Chen L."/>
            <person name="Zhuang W."/>
            <person name="Wang G."/>
        </authorList>
    </citation>
    <scope>NUCLEOTIDE SEQUENCE [LARGE SCALE GENOMIC DNA]</scope>
    <source>
        <strain evidence="4">208</strain>
    </source>
</reference>
<dbReference type="PROSITE" id="PS50006">
    <property type="entry name" value="FHA_DOMAIN"/>
    <property type="match status" value="1"/>
</dbReference>
<dbReference type="InterPro" id="IPR000253">
    <property type="entry name" value="FHA_dom"/>
</dbReference>
<evidence type="ECO:0000313" key="3">
    <source>
        <dbReference type="EMBL" id="OQP51196.1"/>
    </source>
</evidence>
<dbReference type="Proteomes" id="UP000192276">
    <property type="component" value="Unassembled WGS sequence"/>
</dbReference>
<proteinExistence type="predicted"/>
<dbReference type="EMBL" id="LWBP01000219">
    <property type="protein sequence ID" value="OQP51196.1"/>
    <property type="molecule type" value="Genomic_DNA"/>
</dbReference>
<sequence>MKNFLKRLLSNPTPGGPEQGEHTPATGKPVAAGMQPALSIPATRAKREEIVRFIINGLKPYIDEKGHTIAGLRLYMLCNSKELEETLAVALCSDTPGMFRKDHLERKLVNNFIQLSEGWFFEHHIVKDKVPDYCITNGTMGLEVIRRGQDFVQQYSVARLQVLVGKAEFPEYELNPQQQLKFNIGRTKSPQLTSGRIHTNDIVFWGKEDAAFDAQNGEANLHVSRNHAYIMYNPQLDKFFLFPDRGGLPENGNKTKIYTADDKVKSLNVPGVAHELQHGDQIELGGAAILVFTK</sequence>
<evidence type="ECO:0000256" key="1">
    <source>
        <dbReference type="SAM" id="MobiDB-lite"/>
    </source>
</evidence>
<dbReference type="Gene3D" id="2.60.200.20">
    <property type="match status" value="1"/>
</dbReference>
<feature type="region of interest" description="Disordered" evidence="1">
    <location>
        <begin position="9"/>
        <end position="32"/>
    </location>
</feature>
<dbReference type="SUPFAM" id="SSF49879">
    <property type="entry name" value="SMAD/FHA domain"/>
    <property type="match status" value="1"/>
</dbReference>
<organism evidence="3 4">
    <name type="scientific">Niastella populi</name>
    <dbReference type="NCBI Taxonomy" id="550983"/>
    <lineage>
        <taxon>Bacteria</taxon>
        <taxon>Pseudomonadati</taxon>
        <taxon>Bacteroidota</taxon>
        <taxon>Chitinophagia</taxon>
        <taxon>Chitinophagales</taxon>
        <taxon>Chitinophagaceae</taxon>
        <taxon>Niastella</taxon>
    </lineage>
</organism>
<dbReference type="AlphaFoldDB" id="A0A1V9EYU0"/>
<dbReference type="RefSeq" id="WP_081169963.1">
    <property type="nucleotide sequence ID" value="NZ_LWBP01000219.1"/>
</dbReference>
<accession>A0A1V9EYU0</accession>
<dbReference type="OrthoDB" id="944636at2"/>
<dbReference type="CDD" id="cd00060">
    <property type="entry name" value="FHA"/>
    <property type="match status" value="1"/>
</dbReference>
<protein>
    <recommendedName>
        <fullName evidence="2">FHA domain-containing protein</fullName>
    </recommendedName>
</protein>
<feature type="domain" description="FHA" evidence="2">
    <location>
        <begin position="203"/>
        <end position="252"/>
    </location>
</feature>
<keyword evidence="4" id="KW-1185">Reference proteome</keyword>
<name>A0A1V9EYU0_9BACT</name>
<comment type="caution">
    <text evidence="3">The sequence shown here is derived from an EMBL/GenBank/DDBJ whole genome shotgun (WGS) entry which is preliminary data.</text>
</comment>
<dbReference type="STRING" id="550983.A4R26_29720"/>
<evidence type="ECO:0000313" key="4">
    <source>
        <dbReference type="Proteomes" id="UP000192276"/>
    </source>
</evidence>